<feature type="region of interest" description="Disordered" evidence="1">
    <location>
        <begin position="1"/>
        <end position="33"/>
    </location>
</feature>
<evidence type="ECO:0000313" key="3">
    <source>
        <dbReference type="Proteomes" id="UP001293254"/>
    </source>
</evidence>
<protein>
    <submittedName>
        <fullName evidence="2">Uncharacterized protein</fullName>
    </submittedName>
</protein>
<dbReference type="Proteomes" id="UP001293254">
    <property type="component" value="Unassembled WGS sequence"/>
</dbReference>
<evidence type="ECO:0000256" key="1">
    <source>
        <dbReference type="SAM" id="MobiDB-lite"/>
    </source>
</evidence>
<dbReference type="EMBL" id="JACGWO010000013">
    <property type="protein sequence ID" value="KAK4412392.1"/>
    <property type="molecule type" value="Genomic_DNA"/>
</dbReference>
<keyword evidence="3" id="KW-1185">Reference proteome</keyword>
<dbReference type="AlphaFoldDB" id="A0AAE1XJ85"/>
<name>A0AAE1XJ85_9LAMI</name>
<evidence type="ECO:0000313" key="2">
    <source>
        <dbReference type="EMBL" id="KAK4412392.1"/>
    </source>
</evidence>
<reference evidence="2" key="1">
    <citation type="submission" date="2020-06" db="EMBL/GenBank/DDBJ databases">
        <authorList>
            <person name="Li T."/>
            <person name="Hu X."/>
            <person name="Zhang T."/>
            <person name="Song X."/>
            <person name="Zhang H."/>
            <person name="Dai N."/>
            <person name="Sheng W."/>
            <person name="Hou X."/>
            <person name="Wei L."/>
        </authorList>
    </citation>
    <scope>NUCLEOTIDE SEQUENCE</scope>
    <source>
        <strain evidence="2">3651</strain>
        <tissue evidence="2">Leaf</tissue>
    </source>
</reference>
<organism evidence="2 3">
    <name type="scientific">Sesamum alatum</name>
    <dbReference type="NCBI Taxonomy" id="300844"/>
    <lineage>
        <taxon>Eukaryota</taxon>
        <taxon>Viridiplantae</taxon>
        <taxon>Streptophyta</taxon>
        <taxon>Embryophyta</taxon>
        <taxon>Tracheophyta</taxon>
        <taxon>Spermatophyta</taxon>
        <taxon>Magnoliopsida</taxon>
        <taxon>eudicotyledons</taxon>
        <taxon>Gunneridae</taxon>
        <taxon>Pentapetalae</taxon>
        <taxon>asterids</taxon>
        <taxon>lamiids</taxon>
        <taxon>Lamiales</taxon>
        <taxon>Pedaliaceae</taxon>
        <taxon>Sesamum</taxon>
    </lineage>
</organism>
<comment type="caution">
    <text evidence="2">The sequence shown here is derived from an EMBL/GenBank/DDBJ whole genome shotgun (WGS) entry which is preliminary data.</text>
</comment>
<reference evidence="2" key="2">
    <citation type="journal article" date="2024" name="Plant">
        <title>Genomic evolution and insights into agronomic trait innovations of Sesamum species.</title>
        <authorList>
            <person name="Miao H."/>
            <person name="Wang L."/>
            <person name="Qu L."/>
            <person name="Liu H."/>
            <person name="Sun Y."/>
            <person name="Le M."/>
            <person name="Wang Q."/>
            <person name="Wei S."/>
            <person name="Zheng Y."/>
            <person name="Lin W."/>
            <person name="Duan Y."/>
            <person name="Cao H."/>
            <person name="Xiong S."/>
            <person name="Wang X."/>
            <person name="Wei L."/>
            <person name="Li C."/>
            <person name="Ma Q."/>
            <person name="Ju M."/>
            <person name="Zhao R."/>
            <person name="Li G."/>
            <person name="Mu C."/>
            <person name="Tian Q."/>
            <person name="Mei H."/>
            <person name="Zhang T."/>
            <person name="Gao T."/>
            <person name="Zhang H."/>
        </authorList>
    </citation>
    <scope>NUCLEOTIDE SEQUENCE</scope>
    <source>
        <strain evidence="2">3651</strain>
    </source>
</reference>
<accession>A0AAE1XJ85</accession>
<gene>
    <name evidence="2" type="ORF">Salat_2886100</name>
</gene>
<sequence length="126" mass="14082">MPSLHPPGTSCGAPRSRPKSNSSPGGRAGTPYRPVRTFSAEALDWEMSAFAAWMRWVRSELDGTYFVFFLLICWSLWGSRNQLAFEARSSAPMDIVERGLRVVWVRSNDPVVGIHWTMTALGHDIA</sequence>
<proteinExistence type="predicted"/>